<dbReference type="EMBL" id="BAAAFG010000002">
    <property type="protein sequence ID" value="GAA0871537.1"/>
    <property type="molecule type" value="Genomic_DNA"/>
</dbReference>
<organism evidence="1 2">
    <name type="scientific">Gangjinia marincola</name>
    <dbReference type="NCBI Taxonomy" id="578463"/>
    <lineage>
        <taxon>Bacteria</taxon>
        <taxon>Pseudomonadati</taxon>
        <taxon>Bacteroidota</taxon>
        <taxon>Flavobacteriia</taxon>
        <taxon>Flavobacteriales</taxon>
        <taxon>Flavobacteriaceae</taxon>
        <taxon>Gangjinia</taxon>
    </lineage>
</organism>
<dbReference type="RefSeq" id="WP_343763867.1">
    <property type="nucleotide sequence ID" value="NZ_BAAAFG010000002.1"/>
</dbReference>
<dbReference type="Proteomes" id="UP001500507">
    <property type="component" value="Unassembled WGS sequence"/>
</dbReference>
<protein>
    <submittedName>
        <fullName evidence="1">Uncharacterized protein</fullName>
    </submittedName>
</protein>
<evidence type="ECO:0000313" key="2">
    <source>
        <dbReference type="Proteomes" id="UP001500507"/>
    </source>
</evidence>
<dbReference type="PROSITE" id="PS51257">
    <property type="entry name" value="PROKAR_LIPOPROTEIN"/>
    <property type="match status" value="1"/>
</dbReference>
<sequence length="197" mass="22182">MKTIKIIIIIILSISCKAQTIVPVENLHLYQDEENADFQEGKYFKDINGKLAKFYGHWQATATDGKVLDFYITPYLKTNTNTTYDKIRIRYTIKDQNGNILADTTTLPEDDSEVIDRGFFGSNEATYQISYMGFEGGCGQNGNLFLAVVGLGDSQMNYYYSVYGEILSDNCPPGGVDQVMPMEQLTFTKDPIDVIED</sequence>
<name>A0ABN1MEN9_9FLAO</name>
<comment type="caution">
    <text evidence="1">The sequence shown here is derived from an EMBL/GenBank/DDBJ whole genome shotgun (WGS) entry which is preliminary data.</text>
</comment>
<gene>
    <name evidence="1" type="ORF">GCM10009117_06830</name>
</gene>
<keyword evidence="2" id="KW-1185">Reference proteome</keyword>
<accession>A0ABN1MEN9</accession>
<evidence type="ECO:0000313" key="1">
    <source>
        <dbReference type="EMBL" id="GAA0871537.1"/>
    </source>
</evidence>
<proteinExistence type="predicted"/>
<reference evidence="1 2" key="1">
    <citation type="journal article" date="2019" name="Int. J. Syst. Evol. Microbiol.">
        <title>The Global Catalogue of Microorganisms (GCM) 10K type strain sequencing project: providing services to taxonomists for standard genome sequencing and annotation.</title>
        <authorList>
            <consortium name="The Broad Institute Genomics Platform"/>
            <consortium name="The Broad Institute Genome Sequencing Center for Infectious Disease"/>
            <person name="Wu L."/>
            <person name="Ma J."/>
        </authorList>
    </citation>
    <scope>NUCLEOTIDE SEQUENCE [LARGE SCALE GENOMIC DNA]</scope>
    <source>
        <strain evidence="1 2">JCM 16082</strain>
    </source>
</reference>